<feature type="signal peptide" evidence="1">
    <location>
        <begin position="1"/>
        <end position="23"/>
    </location>
</feature>
<name>A0A6I3LM00_9FLAO</name>
<evidence type="ECO:0000313" key="3">
    <source>
        <dbReference type="EMBL" id="MTG97015.1"/>
    </source>
</evidence>
<dbReference type="Pfam" id="PF21012">
    <property type="entry name" value="DUF6850"/>
    <property type="match status" value="1"/>
</dbReference>
<dbReference type="AlphaFoldDB" id="A0A6I3LM00"/>
<feature type="chain" id="PRO_5026137754" description="DUF6850 domain-containing protein" evidence="1">
    <location>
        <begin position="24"/>
        <end position="510"/>
    </location>
</feature>
<evidence type="ECO:0000256" key="1">
    <source>
        <dbReference type="SAM" id="SignalP"/>
    </source>
</evidence>
<evidence type="ECO:0000313" key="4">
    <source>
        <dbReference type="Proteomes" id="UP000438760"/>
    </source>
</evidence>
<organism evidence="3 4">
    <name type="scientific">Myroides albus</name>
    <dbReference type="NCBI Taxonomy" id="2562892"/>
    <lineage>
        <taxon>Bacteria</taxon>
        <taxon>Pseudomonadati</taxon>
        <taxon>Bacteroidota</taxon>
        <taxon>Flavobacteriia</taxon>
        <taxon>Flavobacteriales</taxon>
        <taxon>Flavobacteriaceae</taxon>
        <taxon>Myroides</taxon>
    </lineage>
</organism>
<dbReference type="RefSeq" id="WP_155091069.1">
    <property type="nucleotide sequence ID" value="NZ_CP102754.1"/>
</dbReference>
<proteinExistence type="predicted"/>
<protein>
    <recommendedName>
        <fullName evidence="2">DUF6850 domain-containing protein</fullName>
    </recommendedName>
</protein>
<dbReference type="Proteomes" id="UP000438760">
    <property type="component" value="Unassembled WGS sequence"/>
</dbReference>
<reference evidence="3 4" key="1">
    <citation type="submission" date="2019-11" db="EMBL/GenBank/DDBJ databases">
        <title>Genome of Strain BIT-d1.</title>
        <authorList>
            <person name="Yang Y."/>
        </authorList>
    </citation>
    <scope>NUCLEOTIDE SEQUENCE [LARGE SCALE GENOMIC DNA]</scope>
    <source>
        <strain evidence="3 4">BIT-d1</strain>
    </source>
</reference>
<evidence type="ECO:0000259" key="2">
    <source>
        <dbReference type="Pfam" id="PF21012"/>
    </source>
</evidence>
<comment type="caution">
    <text evidence="3">The sequence shown here is derived from an EMBL/GenBank/DDBJ whole genome shotgun (WGS) entry which is preliminary data.</text>
</comment>
<gene>
    <name evidence="3" type="ORF">GJV76_02510</name>
</gene>
<accession>A0A6I3LM00</accession>
<keyword evidence="4" id="KW-1185">Reference proteome</keyword>
<dbReference type="InterPro" id="IPR049236">
    <property type="entry name" value="DUF6850"/>
</dbReference>
<feature type="domain" description="DUF6850" evidence="2">
    <location>
        <begin position="62"/>
        <end position="510"/>
    </location>
</feature>
<dbReference type="OrthoDB" id="1025008at2"/>
<sequence>MKKIVVNSISGLFVFILSLQTYAQHVVADSLYINRELQTNVYTEFGKEFFANRSYMYSAIPLSYSELNMNYQSDRKDAYLVQDGDGLDAFSVNTFSYQRLKGNKVIWGGASYKNQKQKNMMWNENMDRHILGPYVVGDSIGGTMKQDIYHFSGGIAKEWRKFTLGAEVTYTAKSGYREVDPRPKNTVSDLKVHLGITYNVFKDYEIGVYTHLNKYSQNSSLKFVNLLGKPIAYHLTGLGSYNYYFSSAVDMTNLYEGFGYDVGGTIAKNKGKDFVIQGAFGKFQVDKGIGSSPAKDMSKLETKKYTVSAVKYIDFEQHRLGAKVSYLLSESRGTEYFYSKVEKLETKIAEKELYKFVRSDIYTSIFYQYSTALSRFTVTPLFGVEQTDEKRRDTQVKQRFTYIHLGIEVDYLRSINTSSTISLKPYFKVRNLKETTERLKEFHYSPAMNQWVKQDYMINSANYFNCGLVVRYDFKVQNLPNIFVQTQFEQVKYNVNETNNFVSATLGVTF</sequence>
<dbReference type="EMBL" id="WMJX01000003">
    <property type="protein sequence ID" value="MTG97015.1"/>
    <property type="molecule type" value="Genomic_DNA"/>
</dbReference>
<keyword evidence="1" id="KW-0732">Signal</keyword>